<dbReference type="Proteomes" id="UP000321196">
    <property type="component" value="Unassembled WGS sequence"/>
</dbReference>
<keyword evidence="4" id="KW-1185">Reference proteome</keyword>
<feature type="transmembrane region" description="Helical" evidence="2">
    <location>
        <begin position="149"/>
        <end position="171"/>
    </location>
</feature>
<evidence type="ECO:0000313" key="3">
    <source>
        <dbReference type="EMBL" id="TXK04082.1"/>
    </source>
</evidence>
<feature type="compositionally biased region" description="Basic residues" evidence="1">
    <location>
        <begin position="224"/>
        <end position="234"/>
    </location>
</feature>
<feature type="transmembrane region" description="Helical" evidence="2">
    <location>
        <begin position="51"/>
        <end position="72"/>
    </location>
</feature>
<dbReference type="AlphaFoldDB" id="A0A5C8HN23"/>
<comment type="caution">
    <text evidence="3">The sequence shown here is derived from an EMBL/GenBank/DDBJ whole genome shotgun (WGS) entry which is preliminary data.</text>
</comment>
<feature type="region of interest" description="Disordered" evidence="1">
    <location>
        <begin position="224"/>
        <end position="252"/>
    </location>
</feature>
<sequence length="252" mass="26571">MVAPNPGPSEESAQRPSLVGVAAVGSLVSIGLCVLGWWWHDLPDEESRRFLMLAFGGPAITGFVGTGFAYVRGYRPRELGWLIPATWLVATLAAAPLAFATEPSAGSVGMAALGAAIALATGGLAFGFVGVPVTILLRAAFARSKPAASAAWWSVAALLFAASMPAVVMAIDPGDSPSSRGRGVLIWLRIFGVPIGEVRSDATLWVARGLLALAAGITYVGHRAHKRENPRPVRRQSGQGRRPRRNRYRAPQ</sequence>
<name>A0A5C8HN23_9MICO</name>
<feature type="transmembrane region" description="Helical" evidence="2">
    <location>
        <begin position="18"/>
        <end position="39"/>
    </location>
</feature>
<feature type="transmembrane region" description="Helical" evidence="2">
    <location>
        <begin position="79"/>
        <end position="99"/>
    </location>
</feature>
<evidence type="ECO:0000313" key="4">
    <source>
        <dbReference type="Proteomes" id="UP000321196"/>
    </source>
</evidence>
<dbReference type="EMBL" id="VRSW01000003">
    <property type="protein sequence ID" value="TXK04082.1"/>
    <property type="molecule type" value="Genomic_DNA"/>
</dbReference>
<feature type="transmembrane region" description="Helical" evidence="2">
    <location>
        <begin position="111"/>
        <end position="137"/>
    </location>
</feature>
<keyword evidence="2" id="KW-0472">Membrane</keyword>
<protein>
    <submittedName>
        <fullName evidence="3">Uncharacterized protein</fullName>
    </submittedName>
</protein>
<evidence type="ECO:0000256" key="1">
    <source>
        <dbReference type="SAM" id="MobiDB-lite"/>
    </source>
</evidence>
<organism evidence="3 4">
    <name type="scientific">Microbacterium mitrae</name>
    <dbReference type="NCBI Taxonomy" id="664640"/>
    <lineage>
        <taxon>Bacteria</taxon>
        <taxon>Bacillati</taxon>
        <taxon>Actinomycetota</taxon>
        <taxon>Actinomycetes</taxon>
        <taxon>Micrococcales</taxon>
        <taxon>Microbacteriaceae</taxon>
        <taxon>Microbacterium</taxon>
    </lineage>
</organism>
<accession>A0A5C8HN23</accession>
<feature type="compositionally biased region" description="Basic residues" evidence="1">
    <location>
        <begin position="241"/>
        <end position="252"/>
    </location>
</feature>
<keyword evidence="2" id="KW-1133">Transmembrane helix</keyword>
<dbReference type="RefSeq" id="WP_147826138.1">
    <property type="nucleotide sequence ID" value="NZ_BAAARG010000003.1"/>
</dbReference>
<dbReference type="OrthoDB" id="3178004at2"/>
<evidence type="ECO:0000256" key="2">
    <source>
        <dbReference type="SAM" id="Phobius"/>
    </source>
</evidence>
<keyword evidence="2" id="KW-0812">Transmembrane</keyword>
<proteinExistence type="predicted"/>
<reference evidence="3 4" key="1">
    <citation type="submission" date="2019-08" db="EMBL/GenBank/DDBJ databases">
        <authorList>
            <person name="Dong K."/>
        </authorList>
    </citation>
    <scope>NUCLEOTIDE SEQUENCE [LARGE SCALE GENOMIC DNA]</scope>
    <source>
        <strain evidence="3 4">M4-8</strain>
    </source>
</reference>
<feature type="transmembrane region" description="Helical" evidence="2">
    <location>
        <begin position="202"/>
        <end position="221"/>
    </location>
</feature>
<gene>
    <name evidence="3" type="ORF">FVP60_09950</name>
</gene>